<accession>A0A7J7IV52</accession>
<sequence length="95" mass="10933">MATKRKPFHLTPEGYVNKKSPSYDQVQKQLDATGKDKGYLVAHYNDNKGKEETKVVTVARDQERINKLLEKEKKKETTDDLVSQFSSLNVADKKY</sequence>
<dbReference type="OrthoDB" id="421276at2759"/>
<dbReference type="InterPro" id="IPR011604">
    <property type="entry name" value="PDDEXK-like_dom_sf"/>
</dbReference>
<evidence type="ECO:0000313" key="3">
    <source>
        <dbReference type="Proteomes" id="UP000593567"/>
    </source>
</evidence>
<dbReference type="Proteomes" id="UP000593567">
    <property type="component" value="Unassembled WGS sequence"/>
</dbReference>
<feature type="region of interest" description="Disordered" evidence="1">
    <location>
        <begin position="1"/>
        <end position="23"/>
    </location>
</feature>
<comment type="caution">
    <text evidence="2">The sequence shown here is derived from an EMBL/GenBank/DDBJ whole genome shotgun (WGS) entry which is preliminary data.</text>
</comment>
<evidence type="ECO:0000256" key="1">
    <source>
        <dbReference type="SAM" id="MobiDB-lite"/>
    </source>
</evidence>
<reference evidence="2" key="1">
    <citation type="submission" date="2020-06" db="EMBL/GenBank/DDBJ databases">
        <title>Draft genome of Bugula neritina, a colonial animal packing powerful symbionts and potential medicines.</title>
        <authorList>
            <person name="Rayko M."/>
        </authorList>
    </citation>
    <scope>NUCLEOTIDE SEQUENCE [LARGE SCALE GENOMIC DNA]</scope>
    <source>
        <strain evidence="2">Kwan_BN1</strain>
    </source>
</reference>
<evidence type="ECO:0000313" key="2">
    <source>
        <dbReference type="EMBL" id="KAF6017291.1"/>
    </source>
</evidence>
<dbReference type="AlphaFoldDB" id="A0A7J7IV52"/>
<dbReference type="EMBL" id="VXIV02003415">
    <property type="protein sequence ID" value="KAF6017291.1"/>
    <property type="molecule type" value="Genomic_DNA"/>
</dbReference>
<proteinExistence type="predicted"/>
<gene>
    <name evidence="2" type="ORF">EB796_024398</name>
</gene>
<organism evidence="2 3">
    <name type="scientific">Bugula neritina</name>
    <name type="common">Brown bryozoan</name>
    <name type="synonym">Sertularia neritina</name>
    <dbReference type="NCBI Taxonomy" id="10212"/>
    <lineage>
        <taxon>Eukaryota</taxon>
        <taxon>Metazoa</taxon>
        <taxon>Spiralia</taxon>
        <taxon>Lophotrochozoa</taxon>
        <taxon>Bryozoa</taxon>
        <taxon>Gymnolaemata</taxon>
        <taxon>Cheilostomatida</taxon>
        <taxon>Flustrina</taxon>
        <taxon>Buguloidea</taxon>
        <taxon>Bugulidae</taxon>
        <taxon>Bugula</taxon>
    </lineage>
</organism>
<keyword evidence="3" id="KW-1185">Reference proteome</keyword>
<name>A0A7J7IV52_BUGNE</name>
<protein>
    <submittedName>
        <fullName evidence="2">Uncharacterized protein</fullName>
    </submittedName>
</protein>
<dbReference type="Gene3D" id="3.90.320.10">
    <property type="match status" value="1"/>
</dbReference>